<dbReference type="InterPro" id="IPR018490">
    <property type="entry name" value="cNMP-bd_dom_sf"/>
</dbReference>
<dbReference type="InterPro" id="IPR002641">
    <property type="entry name" value="PNPLA_dom"/>
</dbReference>
<dbReference type="GO" id="GO:0004622">
    <property type="term" value="F:phosphatidylcholine lysophospholipase activity"/>
    <property type="evidence" value="ECO:0007669"/>
    <property type="project" value="UniProtKB-ARBA"/>
</dbReference>
<evidence type="ECO:0000256" key="3">
    <source>
        <dbReference type="ARBA" id="ARBA00022692"/>
    </source>
</evidence>
<dbReference type="InterPro" id="IPR014710">
    <property type="entry name" value="RmlC-like_jellyroll"/>
</dbReference>
<evidence type="ECO:0000256" key="1">
    <source>
        <dbReference type="ARBA" id="ARBA00004370"/>
    </source>
</evidence>
<dbReference type="Gene3D" id="2.60.120.10">
    <property type="entry name" value="Jelly Rolls"/>
    <property type="match status" value="1"/>
</dbReference>
<dbReference type="Pfam" id="PF24179">
    <property type="entry name" value="NTE_Ploop"/>
    <property type="match status" value="1"/>
</dbReference>
<dbReference type="Pfam" id="PF00027">
    <property type="entry name" value="cNMP_binding"/>
    <property type="match status" value="1"/>
</dbReference>
<keyword evidence="8" id="KW-0472">Membrane</keyword>
<evidence type="ECO:0000313" key="12">
    <source>
        <dbReference type="EMBL" id="MBM3090492.1"/>
    </source>
</evidence>
<dbReference type="PANTHER" id="PTHR14226:SF29">
    <property type="entry name" value="NEUROPATHY TARGET ESTERASE SWS"/>
    <property type="match status" value="1"/>
</dbReference>
<keyword evidence="13" id="KW-1185">Reference proteome</keyword>
<dbReference type="InterPro" id="IPR050301">
    <property type="entry name" value="NTE"/>
</dbReference>
<dbReference type="EMBL" id="WXFA01000003">
    <property type="protein sequence ID" value="MBM3090492.1"/>
    <property type="molecule type" value="Genomic_DNA"/>
</dbReference>
<evidence type="ECO:0000259" key="10">
    <source>
        <dbReference type="PROSITE" id="PS50042"/>
    </source>
</evidence>
<comment type="similarity">
    <text evidence="2">Belongs to the NTE family.</text>
</comment>
<comment type="subcellular location">
    <subcellularLocation>
        <location evidence="1">Membrane</location>
    </subcellularLocation>
</comment>
<evidence type="ECO:0000256" key="8">
    <source>
        <dbReference type="ARBA" id="ARBA00023136"/>
    </source>
</evidence>
<name>A0AAW4FEH2_9HYPH</name>
<evidence type="ECO:0000256" key="2">
    <source>
        <dbReference type="ARBA" id="ARBA00006636"/>
    </source>
</evidence>
<sequence>MSSVESLAARLLSATLMFDRASLAALEALAAESDRRILRRGEALVREGEPSDRFFIVLSGRFTVHKEDYAGAVAEIGQGELVGEVGFFAGLPRMATVLAARDSIVLEIRGSQFEKAAKALPSLRQAVTTFLARRFAMQSPNSSRPKEPAKIRTLAIIPAGGSRISPVFIRHLRAAFAAGMRAEFLARPDIEARFAGRPIDDQSVLNWLNELEAKTEIIVYVADEEPSEWTRVCIRQADSVLLLADASCSPRLNRSEELALSVHSPSTARLILIHDKRSATVSGTAKWLNERPHVGHHHHVALGDGSDIQRLVRFFSGKARGFVAAGGGSLGCTHLGVCKAFVEAGACFDYLGGTSSGAAMMAGFARGLNADEIDQGTHNIFIKGRAFRRPTLPHFALLDHKVFDQALQAEYGDVLIEDLWLPFFALSTNLSTRQPHVHRRGKLWQAVRASGSIPGVLPPFFTGDGDMLVDGAIMNNLPLEQMKELKTGPNVVASLESGGPQKYHIDYDRIPGASELALAWLNPFGRASLPKVPSMIQVIAASMLAHRPQDIAIGPEDVLVCPPGSSAVSFMDWSRHSELFAGAHDWAIRWIDERLRQNDPALHAVLGTSAQKGPIQVRGDSMDKSTT</sequence>
<keyword evidence="6" id="KW-1133">Transmembrane helix</keyword>
<feature type="short sequence motif" description="DGA/G" evidence="9">
    <location>
        <begin position="470"/>
        <end position="472"/>
    </location>
</feature>
<proteinExistence type="inferred from homology"/>
<evidence type="ECO:0000256" key="7">
    <source>
        <dbReference type="ARBA" id="ARBA00023098"/>
    </source>
</evidence>
<organism evidence="12 13">
    <name type="scientific">Ensifer canadensis</name>
    <dbReference type="NCBI Taxonomy" id="555315"/>
    <lineage>
        <taxon>Bacteria</taxon>
        <taxon>Pseudomonadati</taxon>
        <taxon>Pseudomonadota</taxon>
        <taxon>Alphaproteobacteria</taxon>
        <taxon>Hyphomicrobiales</taxon>
        <taxon>Rhizobiaceae</taxon>
        <taxon>Sinorhizobium/Ensifer group</taxon>
        <taxon>Ensifer</taxon>
    </lineage>
</organism>
<feature type="short sequence motif" description="GXSXG" evidence="9">
    <location>
        <begin position="353"/>
        <end position="357"/>
    </location>
</feature>
<dbReference type="PROSITE" id="PS51635">
    <property type="entry name" value="PNPLA"/>
    <property type="match status" value="1"/>
</dbReference>
<gene>
    <name evidence="12" type="ORF">GFB56_06660</name>
</gene>
<dbReference type="Gene3D" id="3.40.1090.10">
    <property type="entry name" value="Cytosolic phospholipase A2 catalytic domain"/>
    <property type="match status" value="2"/>
</dbReference>
<dbReference type="PANTHER" id="PTHR14226">
    <property type="entry name" value="NEUROPATHY TARGET ESTERASE/SWISS CHEESE D.MELANOGASTER"/>
    <property type="match status" value="1"/>
</dbReference>
<feature type="domain" description="PNPLA" evidence="11">
    <location>
        <begin position="322"/>
        <end position="483"/>
    </location>
</feature>
<dbReference type="Pfam" id="PF01734">
    <property type="entry name" value="Patatin"/>
    <property type="match status" value="1"/>
</dbReference>
<dbReference type="RefSeq" id="WP_156408058.1">
    <property type="nucleotide sequence ID" value="NZ_CP083374.1"/>
</dbReference>
<evidence type="ECO:0000256" key="4">
    <source>
        <dbReference type="ARBA" id="ARBA00022801"/>
    </source>
</evidence>
<keyword evidence="5 9" id="KW-0442">Lipid degradation</keyword>
<evidence type="ECO:0000259" key="11">
    <source>
        <dbReference type="PROSITE" id="PS51635"/>
    </source>
</evidence>
<dbReference type="InterPro" id="IPR000595">
    <property type="entry name" value="cNMP-bd_dom"/>
</dbReference>
<accession>A0AAW4FEH2</accession>
<feature type="domain" description="Cyclic nucleotide-binding" evidence="10">
    <location>
        <begin position="17"/>
        <end position="134"/>
    </location>
</feature>
<evidence type="ECO:0000313" key="13">
    <source>
        <dbReference type="Proteomes" id="UP000744980"/>
    </source>
</evidence>
<feature type="active site" description="Proton acceptor" evidence="9">
    <location>
        <position position="470"/>
    </location>
</feature>
<dbReference type="SUPFAM" id="SSF51206">
    <property type="entry name" value="cAMP-binding domain-like"/>
    <property type="match status" value="1"/>
</dbReference>
<keyword evidence="3" id="KW-0812">Transmembrane</keyword>
<evidence type="ECO:0000256" key="5">
    <source>
        <dbReference type="ARBA" id="ARBA00022963"/>
    </source>
</evidence>
<dbReference type="InterPro" id="IPR016035">
    <property type="entry name" value="Acyl_Trfase/lysoPLipase"/>
</dbReference>
<dbReference type="CDD" id="cd00038">
    <property type="entry name" value="CAP_ED"/>
    <property type="match status" value="1"/>
</dbReference>
<dbReference type="Proteomes" id="UP000744980">
    <property type="component" value="Unassembled WGS sequence"/>
</dbReference>
<feature type="short sequence motif" description="GXGXXG" evidence="9">
    <location>
        <begin position="326"/>
        <end position="331"/>
    </location>
</feature>
<dbReference type="SMART" id="SM00100">
    <property type="entry name" value="cNMP"/>
    <property type="match status" value="1"/>
</dbReference>
<dbReference type="CDD" id="cd07205">
    <property type="entry name" value="Pat_PNPLA6_PNPLA7_NTE1_like"/>
    <property type="match status" value="1"/>
</dbReference>
<protein>
    <submittedName>
        <fullName evidence="12">Cyclic nucleotide-binding domain-containing protein</fullName>
    </submittedName>
</protein>
<reference evidence="12 13" key="1">
    <citation type="submission" date="2020-01" db="EMBL/GenBank/DDBJ databases">
        <title>Draft genome assembly of Ensifer adhaerens T173.</title>
        <authorList>
            <person name="Craig J.E."/>
            <person name="Stinchcombe J.R."/>
        </authorList>
    </citation>
    <scope>NUCLEOTIDE SEQUENCE [LARGE SCALE GENOMIC DNA]</scope>
    <source>
        <strain evidence="12 13">T173</strain>
    </source>
</reference>
<keyword evidence="4 9" id="KW-0378">Hydrolase</keyword>
<comment type="caution">
    <text evidence="12">The sequence shown here is derived from an EMBL/GenBank/DDBJ whole genome shotgun (WGS) entry which is preliminary data.</text>
</comment>
<keyword evidence="7 9" id="KW-0443">Lipid metabolism</keyword>
<feature type="active site" description="Nucleophile" evidence="9">
    <location>
        <position position="355"/>
    </location>
</feature>
<dbReference type="InterPro" id="IPR056556">
    <property type="entry name" value="NTE1_P-loop_dom"/>
</dbReference>
<dbReference type="PROSITE" id="PS50042">
    <property type="entry name" value="CNMP_BINDING_3"/>
    <property type="match status" value="1"/>
</dbReference>
<dbReference type="GO" id="GO:0016042">
    <property type="term" value="P:lipid catabolic process"/>
    <property type="evidence" value="ECO:0007669"/>
    <property type="project" value="UniProtKB-UniRule"/>
</dbReference>
<dbReference type="SUPFAM" id="SSF52151">
    <property type="entry name" value="FabD/lysophospholipase-like"/>
    <property type="match status" value="1"/>
</dbReference>
<dbReference type="GO" id="GO:0016020">
    <property type="term" value="C:membrane"/>
    <property type="evidence" value="ECO:0007669"/>
    <property type="project" value="UniProtKB-SubCell"/>
</dbReference>
<evidence type="ECO:0000256" key="9">
    <source>
        <dbReference type="PROSITE-ProRule" id="PRU01161"/>
    </source>
</evidence>
<evidence type="ECO:0000256" key="6">
    <source>
        <dbReference type="ARBA" id="ARBA00022989"/>
    </source>
</evidence>
<dbReference type="AlphaFoldDB" id="A0AAW4FEH2"/>